<dbReference type="InterPro" id="IPR050994">
    <property type="entry name" value="At_inactive_RLKs"/>
</dbReference>
<feature type="region of interest" description="Disordered" evidence="1">
    <location>
        <begin position="28"/>
        <end position="79"/>
    </location>
</feature>
<name>A0AAD8R4V9_LOLMU</name>
<keyword evidence="4" id="KW-1185">Reference proteome</keyword>
<dbReference type="InterPro" id="IPR032675">
    <property type="entry name" value="LRR_dom_sf"/>
</dbReference>
<dbReference type="AlphaFoldDB" id="A0AAD8R4V9"/>
<accession>A0AAD8R4V9</accession>
<feature type="compositionally biased region" description="Polar residues" evidence="1">
    <location>
        <begin position="49"/>
        <end position="59"/>
    </location>
</feature>
<dbReference type="Proteomes" id="UP001231189">
    <property type="component" value="Unassembled WGS sequence"/>
</dbReference>
<organism evidence="3 4">
    <name type="scientific">Lolium multiflorum</name>
    <name type="common">Italian ryegrass</name>
    <name type="synonym">Lolium perenne subsp. multiflorum</name>
    <dbReference type="NCBI Taxonomy" id="4521"/>
    <lineage>
        <taxon>Eukaryota</taxon>
        <taxon>Viridiplantae</taxon>
        <taxon>Streptophyta</taxon>
        <taxon>Embryophyta</taxon>
        <taxon>Tracheophyta</taxon>
        <taxon>Spermatophyta</taxon>
        <taxon>Magnoliopsida</taxon>
        <taxon>Liliopsida</taxon>
        <taxon>Poales</taxon>
        <taxon>Poaceae</taxon>
        <taxon>BOP clade</taxon>
        <taxon>Pooideae</taxon>
        <taxon>Poodae</taxon>
        <taxon>Poeae</taxon>
        <taxon>Poeae Chloroplast Group 2 (Poeae type)</taxon>
        <taxon>Loliodinae</taxon>
        <taxon>Loliinae</taxon>
        <taxon>Lolium</taxon>
    </lineage>
</organism>
<evidence type="ECO:0000313" key="3">
    <source>
        <dbReference type="EMBL" id="KAK1614377.1"/>
    </source>
</evidence>
<keyword evidence="2" id="KW-0812">Transmembrane</keyword>
<keyword evidence="2" id="KW-1133">Transmembrane helix</keyword>
<dbReference type="PANTHER" id="PTHR48010">
    <property type="entry name" value="OS05G0588300 PROTEIN"/>
    <property type="match status" value="1"/>
</dbReference>
<feature type="transmembrane region" description="Helical" evidence="2">
    <location>
        <begin position="6"/>
        <end position="26"/>
    </location>
</feature>
<gene>
    <name evidence="3" type="ORF">QYE76_019894</name>
</gene>
<evidence type="ECO:0000313" key="4">
    <source>
        <dbReference type="Proteomes" id="UP001231189"/>
    </source>
</evidence>
<comment type="caution">
    <text evidence="3">The sequence shown here is derived from an EMBL/GenBank/DDBJ whole genome shotgun (WGS) entry which is preliminary data.</text>
</comment>
<proteinExistence type="predicted"/>
<keyword evidence="2" id="KW-0472">Membrane</keyword>
<sequence>MPHQHSSIATFFFPSLVTCIFFSSIAPLRPSSRPPQPAPVSSDDRRFVPSQQRRATRSPTVRPRTGSGKPHPSPETHRRVPHQQLLLQFSGALPTGRFPALQVLDASHNLLNGTQTADLGGAVLRFSNLSSNRIAGAIPIGMASRLPANVSIDLSKNNLTGVIPAVAPFVT</sequence>
<dbReference type="PANTHER" id="PTHR48010:SF58">
    <property type="entry name" value="RECEPTOR PROTEIN KINASE-LIKE PROTEIN ZAR1"/>
    <property type="match status" value="1"/>
</dbReference>
<dbReference type="EMBL" id="JAUUTY010000006">
    <property type="protein sequence ID" value="KAK1614377.1"/>
    <property type="molecule type" value="Genomic_DNA"/>
</dbReference>
<evidence type="ECO:0000256" key="2">
    <source>
        <dbReference type="SAM" id="Phobius"/>
    </source>
</evidence>
<evidence type="ECO:0000256" key="1">
    <source>
        <dbReference type="SAM" id="MobiDB-lite"/>
    </source>
</evidence>
<reference evidence="3" key="1">
    <citation type="submission" date="2023-07" db="EMBL/GenBank/DDBJ databases">
        <title>A chromosome-level genome assembly of Lolium multiflorum.</title>
        <authorList>
            <person name="Chen Y."/>
            <person name="Copetti D."/>
            <person name="Kolliker R."/>
            <person name="Studer B."/>
        </authorList>
    </citation>
    <scope>NUCLEOTIDE SEQUENCE</scope>
    <source>
        <strain evidence="3">02402/16</strain>
        <tissue evidence="3">Leaf</tissue>
    </source>
</reference>
<protein>
    <submittedName>
        <fullName evidence="3">Uncharacterized protein</fullName>
    </submittedName>
</protein>
<dbReference type="Gene3D" id="3.80.10.10">
    <property type="entry name" value="Ribonuclease Inhibitor"/>
    <property type="match status" value="1"/>
</dbReference>
<dbReference type="SUPFAM" id="SSF52058">
    <property type="entry name" value="L domain-like"/>
    <property type="match status" value="1"/>
</dbReference>